<feature type="transmembrane region" description="Helical" evidence="1">
    <location>
        <begin position="7"/>
        <end position="29"/>
    </location>
</feature>
<dbReference type="AlphaFoldDB" id="A0A1X4NMG5"/>
<keyword evidence="1" id="KW-1133">Transmembrane helix</keyword>
<keyword evidence="1" id="KW-0812">Transmembrane</keyword>
<gene>
    <name evidence="2" type="ORF">MGEO_08120</name>
</gene>
<evidence type="ECO:0000256" key="1">
    <source>
        <dbReference type="SAM" id="Phobius"/>
    </source>
</evidence>
<accession>A0A1X4NMG5</accession>
<proteinExistence type="predicted"/>
<evidence type="ECO:0000313" key="3">
    <source>
        <dbReference type="Proteomes" id="UP000193926"/>
    </source>
</evidence>
<dbReference type="EMBL" id="JFKC01000005">
    <property type="protein sequence ID" value="OSQ51505.1"/>
    <property type="molecule type" value="Genomic_DNA"/>
</dbReference>
<sequence>MFRLASILYSLIATTLAGTAVIAVLTAGFGTLVPIVAAALVGAVVALPVSWFVARAIYQA</sequence>
<evidence type="ECO:0000313" key="2">
    <source>
        <dbReference type="EMBL" id="OSQ51505.1"/>
    </source>
</evidence>
<dbReference type="OrthoDB" id="7510999at2"/>
<organism evidence="2 3">
    <name type="scientific">Marivita geojedonensis</name>
    <dbReference type="NCBI Taxonomy" id="1123756"/>
    <lineage>
        <taxon>Bacteria</taxon>
        <taxon>Pseudomonadati</taxon>
        <taxon>Pseudomonadota</taxon>
        <taxon>Alphaproteobacteria</taxon>
        <taxon>Rhodobacterales</taxon>
        <taxon>Roseobacteraceae</taxon>
        <taxon>Marivita</taxon>
    </lineage>
</organism>
<keyword evidence="1" id="KW-0472">Membrane</keyword>
<feature type="transmembrane region" description="Helical" evidence="1">
    <location>
        <begin position="35"/>
        <end position="58"/>
    </location>
</feature>
<name>A0A1X4NMG5_9RHOB</name>
<protein>
    <submittedName>
        <fullName evidence="2">CTP synthetase</fullName>
    </submittedName>
</protein>
<dbReference type="Proteomes" id="UP000193926">
    <property type="component" value="Unassembled WGS sequence"/>
</dbReference>
<dbReference type="STRING" id="1123756.MGEO_08120"/>
<dbReference type="RefSeq" id="WP_085636318.1">
    <property type="nucleotide sequence ID" value="NZ_JFKC01000005.1"/>
</dbReference>
<reference evidence="2 3" key="1">
    <citation type="submission" date="2014-03" db="EMBL/GenBank/DDBJ databases">
        <title>The draft genome sequence of Marivita geojedonensis KCTC 23882.</title>
        <authorList>
            <person name="Lai Q."/>
            <person name="Shao Z."/>
        </authorList>
    </citation>
    <scope>NUCLEOTIDE SEQUENCE [LARGE SCALE GENOMIC DNA]</scope>
    <source>
        <strain evidence="2 3">DPG-138</strain>
    </source>
</reference>
<comment type="caution">
    <text evidence="2">The sequence shown here is derived from an EMBL/GenBank/DDBJ whole genome shotgun (WGS) entry which is preliminary data.</text>
</comment>
<keyword evidence="3" id="KW-1185">Reference proteome</keyword>